<dbReference type="Proteomes" id="UP001283361">
    <property type="component" value="Unassembled WGS sequence"/>
</dbReference>
<comment type="caution">
    <text evidence="3">The sequence shown here is derived from an EMBL/GenBank/DDBJ whole genome shotgun (WGS) entry which is preliminary data.</text>
</comment>
<protein>
    <recommendedName>
        <fullName evidence="5">Condensin-2 complex subunit D3</fullName>
    </recommendedName>
</protein>
<dbReference type="GO" id="GO:0010032">
    <property type="term" value="P:meiotic chromosome condensation"/>
    <property type="evidence" value="ECO:0007669"/>
    <property type="project" value="TreeGrafter"/>
</dbReference>
<organism evidence="3 4">
    <name type="scientific">Elysia crispata</name>
    <name type="common">lettuce slug</name>
    <dbReference type="NCBI Taxonomy" id="231223"/>
    <lineage>
        <taxon>Eukaryota</taxon>
        <taxon>Metazoa</taxon>
        <taxon>Spiralia</taxon>
        <taxon>Lophotrochozoa</taxon>
        <taxon>Mollusca</taxon>
        <taxon>Gastropoda</taxon>
        <taxon>Heterobranchia</taxon>
        <taxon>Euthyneura</taxon>
        <taxon>Panpulmonata</taxon>
        <taxon>Sacoglossa</taxon>
        <taxon>Placobranchoidea</taxon>
        <taxon>Plakobranchidae</taxon>
        <taxon>Elysia</taxon>
    </lineage>
</organism>
<evidence type="ECO:0008006" key="5">
    <source>
        <dbReference type="Google" id="ProtNLM"/>
    </source>
</evidence>
<dbReference type="GO" id="GO:0000796">
    <property type="term" value="C:condensin complex"/>
    <property type="evidence" value="ECO:0007669"/>
    <property type="project" value="TreeGrafter"/>
</dbReference>
<evidence type="ECO:0000313" key="3">
    <source>
        <dbReference type="EMBL" id="KAK3765881.1"/>
    </source>
</evidence>
<dbReference type="GO" id="GO:0042393">
    <property type="term" value="F:histone binding"/>
    <property type="evidence" value="ECO:0007669"/>
    <property type="project" value="TreeGrafter"/>
</dbReference>
<sequence length="659" mass="73174">MEENSTIAVIESLQLAVFPDDWVKKCWEEDFLEVAGLPAKCEEYLAETNCLGEQLQAFQKILSTWVAHCSKDEEVEGFWSIIVTSDVSHKSLIAVLAYLISNGAKVCASFPERSSGVLAASVYIKLFVLPGSAAFKVYHPELFLQSCRLLNKWSASGVVDGRKKRKSSGSFSQGSQPSQKRKRGRGKTKTNTSKNDSDDDADDNDDEEESLTPLEIRQLSLQMKNLLMDVVWVCEMYSLRQSESTAVQLLAVLINFAKTHSEGITENMGQWPAPNCSIGILAYKAIHFLCQPFHGHVSAMINQTFRRLLDHIVMMEDGKIFSSLNRPVLLVRQQAIEFVRFVTKNLGERCTLGLRSLIQHVSFKVPDRQEYRSHAAQAVSELLNCLPDMEYAKLLEWLKQLSKNQKVGQRSFVVDLMALLLETPERSLSSDVPQETAEFATHKSMVCVLLNRCSDSNAGVRSRALVAFSSCTKSKYSAVVDTIKGVITPAAPDPHRKPRRFMPTPWVGTHEETDSSTILDGTGDSNAPSTSKKKLTESPAVGNETPGGSAAVSIHTPVAAAASFGNILLTPGFDPYLPDAEGVVSMIHRRVLDSKVQVRRCALQALQSFILFEAPDFRSEDLLVLQERCADPALSVRKQSVQLLSELLQAWPRHKEIQR</sequence>
<feature type="compositionally biased region" description="Acidic residues" evidence="2">
    <location>
        <begin position="197"/>
        <end position="209"/>
    </location>
</feature>
<feature type="compositionally biased region" description="Basic residues" evidence="2">
    <location>
        <begin position="179"/>
        <end position="188"/>
    </location>
</feature>
<dbReference type="GO" id="GO:0007076">
    <property type="term" value="P:mitotic chromosome condensation"/>
    <property type="evidence" value="ECO:0007669"/>
    <property type="project" value="InterPro"/>
</dbReference>
<gene>
    <name evidence="3" type="ORF">RRG08_062427</name>
</gene>
<evidence type="ECO:0000313" key="4">
    <source>
        <dbReference type="Proteomes" id="UP001283361"/>
    </source>
</evidence>
<dbReference type="InterPro" id="IPR026971">
    <property type="entry name" value="CND1/NCAPD3"/>
</dbReference>
<dbReference type="GO" id="GO:0000779">
    <property type="term" value="C:condensed chromosome, centromeric region"/>
    <property type="evidence" value="ECO:0007669"/>
    <property type="project" value="TreeGrafter"/>
</dbReference>
<dbReference type="Gene3D" id="1.25.10.10">
    <property type="entry name" value="Leucine-rich Repeat Variant"/>
    <property type="match status" value="1"/>
</dbReference>
<reference evidence="3" key="1">
    <citation type="journal article" date="2023" name="G3 (Bethesda)">
        <title>A reference genome for the long-term kleptoplast-retaining sea slug Elysia crispata morphotype clarki.</title>
        <authorList>
            <person name="Eastman K.E."/>
            <person name="Pendleton A.L."/>
            <person name="Shaikh M.A."/>
            <person name="Suttiyut T."/>
            <person name="Ogas R."/>
            <person name="Tomko P."/>
            <person name="Gavelis G."/>
            <person name="Widhalm J.R."/>
            <person name="Wisecaver J.H."/>
        </authorList>
    </citation>
    <scope>NUCLEOTIDE SEQUENCE</scope>
    <source>
        <strain evidence="3">ECLA1</strain>
    </source>
</reference>
<dbReference type="SUPFAM" id="SSF48371">
    <property type="entry name" value="ARM repeat"/>
    <property type="match status" value="1"/>
</dbReference>
<proteinExistence type="predicted"/>
<dbReference type="InterPro" id="IPR016024">
    <property type="entry name" value="ARM-type_fold"/>
</dbReference>
<dbReference type="InterPro" id="IPR011989">
    <property type="entry name" value="ARM-like"/>
</dbReference>
<dbReference type="InterPro" id="IPR026003">
    <property type="entry name" value="Cohesin_HEAT"/>
</dbReference>
<evidence type="ECO:0000256" key="2">
    <source>
        <dbReference type="SAM" id="MobiDB-lite"/>
    </source>
</evidence>
<accession>A0AAE0ZBZ2</accession>
<feature type="region of interest" description="Disordered" evidence="2">
    <location>
        <begin position="161"/>
        <end position="209"/>
    </location>
</feature>
<dbReference type="PANTHER" id="PTHR14222">
    <property type="entry name" value="CONDENSIN"/>
    <property type="match status" value="1"/>
</dbReference>
<feature type="region of interest" description="Disordered" evidence="2">
    <location>
        <begin position="488"/>
        <end position="547"/>
    </location>
</feature>
<dbReference type="PANTHER" id="PTHR14222:SF1">
    <property type="entry name" value="CONDENSIN-2 COMPLEX SUBUNIT D3"/>
    <property type="match status" value="1"/>
</dbReference>
<keyword evidence="4" id="KW-1185">Reference proteome</keyword>
<name>A0AAE0ZBZ2_9GAST</name>
<dbReference type="AlphaFoldDB" id="A0AAE0ZBZ2"/>
<keyword evidence="1" id="KW-0226">DNA condensation</keyword>
<feature type="compositionally biased region" description="Polar residues" evidence="2">
    <location>
        <begin position="515"/>
        <end position="530"/>
    </location>
</feature>
<dbReference type="EMBL" id="JAWDGP010004272">
    <property type="protein sequence ID" value="KAK3765881.1"/>
    <property type="molecule type" value="Genomic_DNA"/>
</dbReference>
<evidence type="ECO:0000256" key="1">
    <source>
        <dbReference type="ARBA" id="ARBA00023067"/>
    </source>
</evidence>
<dbReference type="Pfam" id="PF12765">
    <property type="entry name" value="Cohesin_HEAT"/>
    <property type="match status" value="1"/>
</dbReference>
<feature type="compositionally biased region" description="Low complexity" evidence="2">
    <location>
        <begin position="168"/>
        <end position="178"/>
    </location>
</feature>